<keyword evidence="1" id="KW-0812">Transmembrane</keyword>
<evidence type="ECO:0000256" key="1">
    <source>
        <dbReference type="SAM" id="Phobius"/>
    </source>
</evidence>
<dbReference type="Proteomes" id="UP000005396">
    <property type="component" value="Unassembled WGS sequence"/>
</dbReference>
<gene>
    <name evidence="2" type="ORF">CLOBOL_00544</name>
</gene>
<evidence type="ECO:0000313" key="2">
    <source>
        <dbReference type="EMBL" id="EDP19108.1"/>
    </source>
</evidence>
<dbReference type="PaxDb" id="411902-CLOBOL_00544"/>
<organism evidence="2 3">
    <name type="scientific">Enterocloster bolteae (strain ATCC BAA-613 / DSM 15670 / CCUG 46953 / JCM 12243 / WAL 16351)</name>
    <name type="common">Clostridium bolteae</name>
    <dbReference type="NCBI Taxonomy" id="411902"/>
    <lineage>
        <taxon>Bacteria</taxon>
        <taxon>Bacillati</taxon>
        <taxon>Bacillota</taxon>
        <taxon>Clostridia</taxon>
        <taxon>Lachnospirales</taxon>
        <taxon>Lachnospiraceae</taxon>
        <taxon>Enterocloster</taxon>
    </lineage>
</organism>
<sequence>MRNGPFRTGISGLERVHFRLYITIFLMPVFYPCHAPGLTMSFQVPS</sequence>
<proteinExistence type="predicted"/>
<feature type="transmembrane region" description="Helical" evidence="1">
    <location>
        <begin position="20"/>
        <end position="42"/>
    </location>
</feature>
<keyword evidence="1" id="KW-0472">Membrane</keyword>
<keyword evidence="1" id="KW-1133">Transmembrane helix</keyword>
<name>A8RHY9_ENTBW</name>
<dbReference type="HOGENOM" id="CLU_3181975_0_0_9"/>
<protein>
    <submittedName>
        <fullName evidence="2">Uncharacterized protein</fullName>
    </submittedName>
</protein>
<comment type="caution">
    <text evidence="2">The sequence shown here is derived from an EMBL/GenBank/DDBJ whole genome shotgun (WGS) entry which is preliminary data.</text>
</comment>
<reference evidence="2 3" key="2">
    <citation type="submission" date="2007-09" db="EMBL/GenBank/DDBJ databases">
        <title>Draft genome sequence of Clostridium bolteae (ATCC BAA-613).</title>
        <authorList>
            <person name="Sudarsanam P."/>
            <person name="Ley R."/>
            <person name="Guruge J."/>
            <person name="Turnbaugh P.J."/>
            <person name="Mahowald M."/>
            <person name="Liep D."/>
            <person name="Gordon J."/>
        </authorList>
    </citation>
    <scope>NUCLEOTIDE SEQUENCE [LARGE SCALE GENOMIC DNA]</scope>
    <source>
        <strain evidence="3">ATCC BAA-613 / DSM 15670 / CCUG 46953 / JCM 12243 / WAL 16351</strain>
    </source>
</reference>
<accession>A8RHY9</accession>
<evidence type="ECO:0000313" key="3">
    <source>
        <dbReference type="Proteomes" id="UP000005396"/>
    </source>
</evidence>
<dbReference type="EMBL" id="ABCC02000009">
    <property type="protein sequence ID" value="EDP19108.1"/>
    <property type="molecule type" value="Genomic_DNA"/>
</dbReference>
<reference evidence="2 3" key="1">
    <citation type="submission" date="2007-08" db="EMBL/GenBank/DDBJ databases">
        <authorList>
            <person name="Fulton L."/>
            <person name="Clifton S."/>
            <person name="Fulton B."/>
            <person name="Xu J."/>
            <person name="Minx P."/>
            <person name="Pepin K.H."/>
            <person name="Johnson M."/>
            <person name="Thiruvilangam P."/>
            <person name="Bhonagiri V."/>
            <person name="Nash W.E."/>
            <person name="Mardis E.R."/>
            <person name="Wilson R.K."/>
        </authorList>
    </citation>
    <scope>NUCLEOTIDE SEQUENCE [LARGE SCALE GENOMIC DNA]</scope>
    <source>
        <strain evidence="3">ATCC BAA-613 / DSM 15670 / CCUG 46953 / JCM 12243 / WAL 16351</strain>
    </source>
</reference>
<dbReference type="AlphaFoldDB" id="A8RHY9"/>